<dbReference type="SMART" id="SM00729">
    <property type="entry name" value="Elp3"/>
    <property type="match status" value="1"/>
</dbReference>
<keyword evidence="7" id="KW-0808">Transferase</keyword>
<dbReference type="InterPro" id="IPR051198">
    <property type="entry name" value="BchE-like"/>
</dbReference>
<sequence length="557" mass="62377">MNQPSAIESERSIPLTESAILSSVESGPKRRILCVFPRYVPSFGTFEYAYPLTPGVRAFMPPQGLLLIAAVLPKHWDVRFIDENMDAASAHDFAWADAVFVSGMHIQRRQMEDIRARAHALGRPVALGGPSVSACPEEYPRFDYLHVGELGDATGALIAILSRDVARPPKQIVLTTKERLPLAEFPAPAYELAKIDRYFLGSIQFSSGCPYTCEFCDIPGLYGRVPRLKTPAQVVGELDKLLACGVNGSIYFVDDNLVGNRRALQDLLPHLVEWQKRNGYAVSFACEATLNIARSPEILRLMREAAFDTIFCGIETPEPAALKAIQKSHNVAAPILDSVRAINDHGMEVVTGIILGLDTDTPETGERIVDFLAQSHIPLATINLLQALPRTPLWDRLRSEGRLRENDAELESNVEFKLPYDDVLAMWRRCMEKAYDPKALFARYEYQMRATRPNRLKRPKSRQRLSPRNIRMAFVILAKLSWKVGVRGSYRRAFWSFMLRRLMRGQIEPVLSVGLVAHHLIMFARDACSGKSNASHYSAKTRPLEVNAPLAQQSPAQ</sequence>
<dbReference type="EC" id="2.1.1.-" evidence="7"/>
<dbReference type="AlphaFoldDB" id="A0A4U8Z440"/>
<dbReference type="KEGG" id="mtun:MTUNDRAET4_3136"/>
<keyword evidence="7" id="KW-0489">Methyltransferase</keyword>
<keyword evidence="4" id="KW-0408">Iron</keyword>
<accession>A0A4U8Z440</accession>
<dbReference type="SFLD" id="SFLDG01123">
    <property type="entry name" value="methyltransferase_(Class_B)"/>
    <property type="match status" value="1"/>
</dbReference>
<name>A0A4U8Z440_METTU</name>
<keyword evidence="3" id="KW-0479">Metal-binding</keyword>
<evidence type="ECO:0000256" key="1">
    <source>
        <dbReference type="ARBA" id="ARBA00001966"/>
    </source>
</evidence>
<dbReference type="Pfam" id="PF02310">
    <property type="entry name" value="B12-binding"/>
    <property type="match status" value="1"/>
</dbReference>
<proteinExistence type="predicted"/>
<dbReference type="OrthoDB" id="9801424at2"/>
<dbReference type="PROSITE" id="PS51918">
    <property type="entry name" value="RADICAL_SAM"/>
    <property type="match status" value="1"/>
</dbReference>
<dbReference type="SFLD" id="SFLDF00303">
    <property type="entry name" value="hopanoid_C2-methyltransferase"/>
    <property type="match status" value="1"/>
</dbReference>
<dbReference type="SUPFAM" id="SSF102114">
    <property type="entry name" value="Radical SAM enzymes"/>
    <property type="match status" value="1"/>
</dbReference>
<reference evidence="7 8" key="1">
    <citation type="submission" date="2019-03" db="EMBL/GenBank/DDBJ databases">
        <authorList>
            <person name="Kox A.R. M."/>
        </authorList>
    </citation>
    <scope>NUCLEOTIDE SEQUENCE [LARGE SCALE GENOMIC DNA]</scope>
    <source>
        <strain evidence="7">MTUNDRAET4 annotated genome</strain>
    </source>
</reference>
<dbReference type="GO" id="GO:0046872">
    <property type="term" value="F:metal ion binding"/>
    <property type="evidence" value="ECO:0007669"/>
    <property type="project" value="UniProtKB-KW"/>
</dbReference>
<evidence type="ECO:0000256" key="5">
    <source>
        <dbReference type="ARBA" id="ARBA00023014"/>
    </source>
</evidence>
<dbReference type="Pfam" id="PF13282">
    <property type="entry name" value="DUF4070"/>
    <property type="match status" value="1"/>
</dbReference>
<dbReference type="PANTHER" id="PTHR43409:SF9">
    <property type="entry name" value="BLR2995 PROTEIN"/>
    <property type="match status" value="1"/>
</dbReference>
<dbReference type="SFLD" id="SFLDS00029">
    <property type="entry name" value="Radical_SAM"/>
    <property type="match status" value="1"/>
</dbReference>
<dbReference type="Proteomes" id="UP000294360">
    <property type="component" value="Chromosome"/>
</dbReference>
<dbReference type="GO" id="GO:0032259">
    <property type="term" value="P:methylation"/>
    <property type="evidence" value="ECO:0007669"/>
    <property type="project" value="UniProtKB-KW"/>
</dbReference>
<organism evidence="7 8">
    <name type="scientific">Methylocella tundrae</name>
    <dbReference type="NCBI Taxonomy" id="227605"/>
    <lineage>
        <taxon>Bacteria</taxon>
        <taxon>Pseudomonadati</taxon>
        <taxon>Pseudomonadota</taxon>
        <taxon>Alphaproteobacteria</taxon>
        <taxon>Hyphomicrobiales</taxon>
        <taxon>Beijerinckiaceae</taxon>
        <taxon>Methylocella</taxon>
    </lineage>
</organism>
<dbReference type="Gene3D" id="3.80.30.20">
    <property type="entry name" value="tm_1862 like domain"/>
    <property type="match status" value="1"/>
</dbReference>
<keyword evidence="5" id="KW-0411">Iron-sulfur</keyword>
<evidence type="ECO:0000256" key="2">
    <source>
        <dbReference type="ARBA" id="ARBA00022691"/>
    </source>
</evidence>
<dbReference type="GO" id="GO:0051536">
    <property type="term" value="F:iron-sulfur cluster binding"/>
    <property type="evidence" value="ECO:0007669"/>
    <property type="project" value="UniProtKB-KW"/>
</dbReference>
<dbReference type="GO" id="GO:0031419">
    <property type="term" value="F:cobalamin binding"/>
    <property type="evidence" value="ECO:0007669"/>
    <property type="project" value="InterPro"/>
</dbReference>
<dbReference type="SFLD" id="SFLDG01082">
    <property type="entry name" value="B12-binding_domain_containing"/>
    <property type="match status" value="1"/>
</dbReference>
<protein>
    <submittedName>
        <fullName evidence="7">Hopanoid C-2 methylase</fullName>
        <ecNumber evidence="7">2.1.1.-</ecNumber>
    </submittedName>
</protein>
<evidence type="ECO:0000313" key="7">
    <source>
        <dbReference type="EMBL" id="VFU10023.1"/>
    </source>
</evidence>
<dbReference type="InterPro" id="IPR034530">
    <property type="entry name" value="HpnP-like"/>
</dbReference>
<dbReference type="EMBL" id="LR536450">
    <property type="protein sequence ID" value="VFU10023.1"/>
    <property type="molecule type" value="Genomic_DNA"/>
</dbReference>
<feature type="domain" description="Radical SAM core" evidence="6">
    <location>
        <begin position="195"/>
        <end position="421"/>
    </location>
</feature>
<gene>
    <name evidence="7" type="primary">hpnP</name>
    <name evidence="7" type="ORF">MTUNDRAET4_3136</name>
</gene>
<keyword evidence="2" id="KW-0949">S-adenosyl-L-methionine</keyword>
<dbReference type="InterPro" id="IPR006158">
    <property type="entry name" value="Cobalamin-bd"/>
</dbReference>
<dbReference type="InterPro" id="IPR058240">
    <property type="entry name" value="rSAM_sf"/>
</dbReference>
<dbReference type="GO" id="GO:0005829">
    <property type="term" value="C:cytosol"/>
    <property type="evidence" value="ECO:0007669"/>
    <property type="project" value="TreeGrafter"/>
</dbReference>
<evidence type="ECO:0000256" key="4">
    <source>
        <dbReference type="ARBA" id="ARBA00023004"/>
    </source>
</evidence>
<dbReference type="InterPro" id="IPR007197">
    <property type="entry name" value="rSAM"/>
</dbReference>
<dbReference type="Pfam" id="PF04055">
    <property type="entry name" value="Radical_SAM"/>
    <property type="match status" value="1"/>
</dbReference>
<evidence type="ECO:0000256" key="3">
    <source>
        <dbReference type="ARBA" id="ARBA00022723"/>
    </source>
</evidence>
<dbReference type="GO" id="GO:0008168">
    <property type="term" value="F:methyltransferase activity"/>
    <property type="evidence" value="ECO:0007669"/>
    <property type="project" value="UniProtKB-KW"/>
</dbReference>
<dbReference type="InterPro" id="IPR006638">
    <property type="entry name" value="Elp3/MiaA/NifB-like_rSAM"/>
</dbReference>
<dbReference type="PANTHER" id="PTHR43409">
    <property type="entry name" value="ANAEROBIC MAGNESIUM-PROTOPORPHYRIN IX MONOMETHYL ESTER CYCLASE-RELATED"/>
    <property type="match status" value="1"/>
</dbReference>
<evidence type="ECO:0000313" key="8">
    <source>
        <dbReference type="Proteomes" id="UP000294360"/>
    </source>
</evidence>
<comment type="cofactor">
    <cofactor evidence="1">
        <name>[4Fe-4S] cluster</name>
        <dbReference type="ChEBI" id="CHEBI:49883"/>
    </cofactor>
</comment>
<dbReference type="InterPro" id="IPR034466">
    <property type="entry name" value="Methyltransferase_Class_B"/>
</dbReference>
<dbReference type="InterPro" id="IPR023404">
    <property type="entry name" value="rSAM_horseshoe"/>
</dbReference>
<dbReference type="InterPro" id="IPR025274">
    <property type="entry name" value="DUF4070"/>
</dbReference>
<evidence type="ECO:0000259" key="6">
    <source>
        <dbReference type="PROSITE" id="PS51918"/>
    </source>
</evidence>